<organism evidence="3 4">
    <name type="scientific">Tanacetum coccineum</name>
    <dbReference type="NCBI Taxonomy" id="301880"/>
    <lineage>
        <taxon>Eukaryota</taxon>
        <taxon>Viridiplantae</taxon>
        <taxon>Streptophyta</taxon>
        <taxon>Embryophyta</taxon>
        <taxon>Tracheophyta</taxon>
        <taxon>Spermatophyta</taxon>
        <taxon>Magnoliopsida</taxon>
        <taxon>eudicotyledons</taxon>
        <taxon>Gunneridae</taxon>
        <taxon>Pentapetalae</taxon>
        <taxon>asterids</taxon>
        <taxon>campanulids</taxon>
        <taxon>Asterales</taxon>
        <taxon>Asteraceae</taxon>
        <taxon>Asteroideae</taxon>
        <taxon>Anthemideae</taxon>
        <taxon>Anthemidinae</taxon>
        <taxon>Tanacetum</taxon>
    </lineage>
</organism>
<feature type="region of interest" description="Disordered" evidence="1">
    <location>
        <begin position="138"/>
        <end position="161"/>
    </location>
</feature>
<dbReference type="InterPro" id="IPR036691">
    <property type="entry name" value="Endo/exonu/phosph_ase_sf"/>
</dbReference>
<dbReference type="PANTHER" id="PTHR33710:SF64">
    <property type="entry name" value="ENDONUCLEASE_EXONUCLEASE_PHOSPHATASE DOMAIN-CONTAINING PROTEIN"/>
    <property type="match status" value="1"/>
</dbReference>
<gene>
    <name evidence="3" type="ORF">Tco_0856888</name>
</gene>
<keyword evidence="3" id="KW-0808">Transferase</keyword>
<proteinExistence type="predicted"/>
<evidence type="ECO:0000313" key="4">
    <source>
        <dbReference type="Proteomes" id="UP001151760"/>
    </source>
</evidence>
<reference evidence="3" key="1">
    <citation type="journal article" date="2022" name="Int. J. Mol. Sci.">
        <title>Draft Genome of Tanacetum Coccineum: Genomic Comparison of Closely Related Tanacetum-Family Plants.</title>
        <authorList>
            <person name="Yamashiro T."/>
            <person name="Shiraishi A."/>
            <person name="Nakayama K."/>
            <person name="Satake H."/>
        </authorList>
    </citation>
    <scope>NUCLEOTIDE SEQUENCE</scope>
</reference>
<comment type="caution">
    <text evidence="3">The sequence shown here is derived from an EMBL/GenBank/DDBJ whole genome shotgun (WGS) entry which is preliminary data.</text>
</comment>
<reference evidence="3" key="2">
    <citation type="submission" date="2022-01" db="EMBL/GenBank/DDBJ databases">
        <authorList>
            <person name="Yamashiro T."/>
            <person name="Shiraishi A."/>
            <person name="Satake H."/>
            <person name="Nakayama K."/>
        </authorList>
    </citation>
    <scope>NUCLEOTIDE SEQUENCE</scope>
</reference>
<keyword evidence="4" id="KW-1185">Reference proteome</keyword>
<keyword evidence="3" id="KW-0695">RNA-directed DNA polymerase</keyword>
<dbReference type="PANTHER" id="PTHR33710">
    <property type="entry name" value="BNAC02G09200D PROTEIN"/>
    <property type="match status" value="1"/>
</dbReference>
<dbReference type="GO" id="GO:0003964">
    <property type="term" value="F:RNA-directed DNA polymerase activity"/>
    <property type="evidence" value="ECO:0007669"/>
    <property type="project" value="UniProtKB-KW"/>
</dbReference>
<sequence>MNNVMSDQVLPYLILDDSCISDRDFSLSLMGKVKDITAMPNLYVILEKEGETFESYKCLPLKVWTRNTFAKVASKWGDFVEWEDLTEKYLFCKRLCVKTKLDEIIVERFKVIMKGSVYCVRAKEMKAFDPFICNDSYESESSNDEEDAEDDGSQSGDKVTVDNDVERVSKSSCMHNNDLLYDNNHNNITSDKDKVLFEDPFNLYDVLNKRKDSGDDLKYPPSFTPNVTNVEEVNKKVEGATSNEVNEHVNSTSNKLEESVPKGKFSSNKSVCSKKVHTGGSILQLMDELVKAGQTMGYNMEGCNSGGILCVWEPTLFVKDNVTSFDNFLAVMGTWVPSSSKILIIYVYAPQDITEKRVLWDYILHLIDRWDGDCVIMRDFNEVRTERERYGSVFNVQGANAFNSFISLASLIDIPLDGYTYTWAHKIANKMSKLDRFLVSKGLLALFPYLLALYLDRNLLDHRPILMWELSIDYGPTPFRFFHSWFNLDGFNKRVEDTWKSLATVDSNGMINLKKKLQAFKIIIKQWTKNAKKSSYKAKISIQSKLSDIDKILDQGASNEEILSDRSLLLKELNDINSIDSLEAAQKSKVHWAIEGDENTKFFHGILNSKRSQLAIRGTPVGGEWIVDPLAVKSVFLKYFSNQFSSPVFPHICFADQFTNRLSLEQQADSERNVSNEEIKSAISDCGMNKSPGLDGFTFEFFRLFSGIPIDSSLTLSHIFFADDAIFIATCEFYVKSVRHLIDNSILPKEEVAIRWVKVMPIKINVFPWRVCLDKLPTRLNLSLKGIDISTIVCPLCHAFVESGSHIFFSCPMARHLWRKLMRWWELEEIDLASYDD</sequence>
<dbReference type="Proteomes" id="UP001151760">
    <property type="component" value="Unassembled WGS sequence"/>
</dbReference>
<accession>A0ABQ5B4P3</accession>
<evidence type="ECO:0000259" key="2">
    <source>
        <dbReference type="Pfam" id="PF13966"/>
    </source>
</evidence>
<dbReference type="EMBL" id="BQNB010012941">
    <property type="protein sequence ID" value="GJT09846.1"/>
    <property type="molecule type" value="Genomic_DNA"/>
</dbReference>
<dbReference type="InterPro" id="IPR026960">
    <property type="entry name" value="RVT-Znf"/>
</dbReference>
<dbReference type="Gene3D" id="3.60.10.10">
    <property type="entry name" value="Endonuclease/exonuclease/phosphatase"/>
    <property type="match status" value="1"/>
</dbReference>
<feature type="region of interest" description="Disordered" evidence="1">
    <location>
        <begin position="242"/>
        <end position="262"/>
    </location>
</feature>
<evidence type="ECO:0000256" key="1">
    <source>
        <dbReference type="SAM" id="MobiDB-lite"/>
    </source>
</evidence>
<evidence type="ECO:0000313" key="3">
    <source>
        <dbReference type="EMBL" id="GJT09846.1"/>
    </source>
</evidence>
<dbReference type="SUPFAM" id="SSF56219">
    <property type="entry name" value="DNase I-like"/>
    <property type="match status" value="1"/>
</dbReference>
<feature type="compositionally biased region" description="Acidic residues" evidence="1">
    <location>
        <begin position="138"/>
        <end position="152"/>
    </location>
</feature>
<name>A0ABQ5B4P3_9ASTR</name>
<dbReference type="Pfam" id="PF13966">
    <property type="entry name" value="zf-RVT"/>
    <property type="match status" value="1"/>
</dbReference>
<keyword evidence="3" id="KW-0548">Nucleotidyltransferase</keyword>
<feature type="domain" description="Reverse transcriptase zinc-binding" evidence="2">
    <location>
        <begin position="735"/>
        <end position="818"/>
    </location>
</feature>
<feature type="compositionally biased region" description="Polar residues" evidence="1">
    <location>
        <begin position="242"/>
        <end position="254"/>
    </location>
</feature>
<protein>
    <submittedName>
        <fullName evidence="3">RNA-directed DNA polymerase, eukaryota</fullName>
    </submittedName>
</protein>